<dbReference type="eggNOG" id="COG2345">
    <property type="taxonomic scope" value="Bacteria"/>
</dbReference>
<feature type="compositionally biased region" description="Basic and acidic residues" evidence="1">
    <location>
        <begin position="1"/>
        <end position="10"/>
    </location>
</feature>
<gene>
    <name evidence="2" type="ORF">MOPEL_135_01230</name>
</gene>
<dbReference type="STRING" id="1089455.MOPEL_135_01230"/>
<evidence type="ECO:0000313" key="2">
    <source>
        <dbReference type="EMBL" id="GAB49885.1"/>
    </source>
</evidence>
<feature type="region of interest" description="Disordered" evidence="1">
    <location>
        <begin position="1"/>
        <end position="32"/>
    </location>
</feature>
<evidence type="ECO:0000313" key="3">
    <source>
        <dbReference type="Proteomes" id="UP000004367"/>
    </source>
</evidence>
<dbReference type="Pfam" id="PF12840">
    <property type="entry name" value="HTH_20"/>
    <property type="match status" value="1"/>
</dbReference>
<dbReference type="InterPro" id="IPR036390">
    <property type="entry name" value="WH_DNA-bd_sf"/>
</dbReference>
<dbReference type="InterPro" id="IPR036388">
    <property type="entry name" value="WH-like_DNA-bd_sf"/>
</dbReference>
<dbReference type="OrthoDB" id="3399802at2"/>
<dbReference type="Gene3D" id="1.10.10.10">
    <property type="entry name" value="Winged helix-like DNA-binding domain superfamily/Winged helix DNA-binding domain"/>
    <property type="match status" value="1"/>
</dbReference>
<organism evidence="2 3">
    <name type="scientific">Mobilicoccus pelagius NBRC 104925</name>
    <dbReference type="NCBI Taxonomy" id="1089455"/>
    <lineage>
        <taxon>Bacteria</taxon>
        <taxon>Bacillati</taxon>
        <taxon>Actinomycetota</taxon>
        <taxon>Actinomycetes</taxon>
        <taxon>Micrococcales</taxon>
        <taxon>Dermatophilaceae</taxon>
        <taxon>Mobilicoccus</taxon>
    </lineage>
</organism>
<dbReference type="AlphaFoldDB" id="H5UVX7"/>
<dbReference type="SUPFAM" id="SSF46785">
    <property type="entry name" value="Winged helix' DNA-binding domain"/>
    <property type="match status" value="1"/>
</dbReference>
<comment type="caution">
    <text evidence="2">The sequence shown here is derived from an EMBL/GenBank/DDBJ whole genome shotgun (WGS) entry which is preliminary data.</text>
</comment>
<accession>H5UVX7</accession>
<reference evidence="2 3" key="1">
    <citation type="submission" date="2012-02" db="EMBL/GenBank/DDBJ databases">
        <title>Whole genome shotgun sequence of Mobilicoccus pelagius NBRC 104925.</title>
        <authorList>
            <person name="Yoshida Y."/>
            <person name="Hosoyama A."/>
            <person name="Tsuchikane K."/>
            <person name="Katsumata H."/>
            <person name="Yamazaki S."/>
            <person name="Fujita N."/>
        </authorList>
    </citation>
    <scope>NUCLEOTIDE SEQUENCE [LARGE SCALE GENOMIC DNA]</scope>
    <source>
        <strain evidence="2 3">NBRC 104925</strain>
    </source>
</reference>
<proteinExistence type="predicted"/>
<keyword evidence="3" id="KW-1185">Reference proteome</keyword>
<name>H5UVX7_9MICO</name>
<evidence type="ECO:0000256" key="1">
    <source>
        <dbReference type="SAM" id="MobiDB-lite"/>
    </source>
</evidence>
<protein>
    <submittedName>
        <fullName evidence="2">Uncharacterized protein</fullName>
    </submittedName>
</protein>
<feature type="compositionally biased region" description="Gly residues" evidence="1">
    <location>
        <begin position="15"/>
        <end position="24"/>
    </location>
</feature>
<dbReference type="EMBL" id="BAFE01000094">
    <property type="protein sequence ID" value="GAB49885.1"/>
    <property type="molecule type" value="Genomic_DNA"/>
</dbReference>
<dbReference type="Proteomes" id="UP000004367">
    <property type="component" value="Unassembled WGS sequence"/>
</dbReference>
<sequence>MASERRDASADVRGGPRGGNGTTGGSDLPGSGLASGADAGVLPAVDALKRVAALSPAQRTMLTSLGAAGEPVTAATLAEELGIRPSTARETLDGLLASGLVRRERMPITGPGRPSYGYVATTPTGVDGPMSMFVDIVTATAETLREVHSDPAAVAQAIGRSWAGRMVGRTLPDHAEHDDEAYGHLALAGHMDKIAYFFTALGFGATVSDSRREVRLRSCPFVEAGGVDPLVCEMHRGMTREVIALTSRGQVEAELRPWVTPERCEVSVAEIDTDAEKPEAS</sequence>